<keyword evidence="12 13" id="KW-1006">Bacterial flagellum protein export</keyword>
<keyword evidence="14" id="KW-0732">Signal</keyword>
<dbReference type="PRINTS" id="PR00951">
    <property type="entry name" value="FLGBIOSNFLIP"/>
</dbReference>
<evidence type="ECO:0000256" key="3">
    <source>
        <dbReference type="ARBA" id="ARBA00021714"/>
    </source>
</evidence>
<evidence type="ECO:0000256" key="12">
    <source>
        <dbReference type="ARBA" id="ARBA00023225"/>
    </source>
</evidence>
<sequence>MNRTRLRLSASVVCCLITLMPLSGWADPQGMSVLTVTETGDNKEYSVSLQVLLLMTAISFLPAALLMLTSFTRIIVVLAILRQALGLQQTPPNRVLIGMALALTLLIMMPLFQDIYASAITPYLNEQVTFLEAVRLAAAPIQSFMLNNTRETDLEQFLAIARVENLASPQDVPFSVLIPSFITSELKTAFQIGFILFIPFLVIDLVVASVLMAMGMIMLSPQMISLPFKLMLFVLVDGWALTMGTLANSFN</sequence>
<dbReference type="Pfam" id="PF00813">
    <property type="entry name" value="FliP"/>
    <property type="match status" value="1"/>
</dbReference>
<dbReference type="NCBIfam" id="NF009438">
    <property type="entry name" value="PRK12797.1"/>
    <property type="match status" value="1"/>
</dbReference>
<dbReference type="PRINTS" id="PR01302">
    <property type="entry name" value="TYPE3IMPPROT"/>
</dbReference>
<evidence type="ECO:0000256" key="5">
    <source>
        <dbReference type="ARBA" id="ARBA00022475"/>
    </source>
</evidence>
<evidence type="ECO:0000256" key="8">
    <source>
        <dbReference type="ARBA" id="ARBA00022927"/>
    </source>
</evidence>
<accession>A0ABP8V050</accession>
<feature type="transmembrane region" description="Helical" evidence="13">
    <location>
        <begin position="230"/>
        <end position="250"/>
    </location>
</feature>
<evidence type="ECO:0000256" key="14">
    <source>
        <dbReference type="SAM" id="SignalP"/>
    </source>
</evidence>
<keyword evidence="8 13" id="KW-0653">Protein transport</keyword>
<evidence type="ECO:0000256" key="2">
    <source>
        <dbReference type="ARBA" id="ARBA00006257"/>
    </source>
</evidence>
<keyword evidence="11" id="KW-0975">Bacterial flagellum</keyword>
<dbReference type="NCBIfam" id="TIGR01103">
    <property type="entry name" value="fliP"/>
    <property type="match status" value="1"/>
</dbReference>
<comment type="similarity">
    <text evidence="2 13">Belongs to the FliP/MopC/SpaP family.</text>
</comment>
<feature type="signal peptide" evidence="14">
    <location>
        <begin position="1"/>
        <end position="26"/>
    </location>
</feature>
<dbReference type="PROSITE" id="PS01060">
    <property type="entry name" value="FLIP_1"/>
    <property type="match status" value="1"/>
</dbReference>
<keyword evidence="15" id="KW-0969">Cilium</keyword>
<organism evidence="15 16">
    <name type="scientific">Kistimonas scapharcae</name>
    <dbReference type="NCBI Taxonomy" id="1036133"/>
    <lineage>
        <taxon>Bacteria</taxon>
        <taxon>Pseudomonadati</taxon>
        <taxon>Pseudomonadota</taxon>
        <taxon>Gammaproteobacteria</taxon>
        <taxon>Oceanospirillales</taxon>
        <taxon>Endozoicomonadaceae</taxon>
        <taxon>Kistimonas</taxon>
    </lineage>
</organism>
<keyword evidence="16" id="KW-1185">Reference proteome</keyword>
<keyword evidence="7 13" id="KW-1005">Bacterial flagellum biogenesis</keyword>
<evidence type="ECO:0000313" key="15">
    <source>
        <dbReference type="EMBL" id="GAA4649573.1"/>
    </source>
</evidence>
<gene>
    <name evidence="13 15" type="primary">fliP</name>
    <name evidence="15" type="ORF">GCM10023116_18470</name>
</gene>
<evidence type="ECO:0000256" key="13">
    <source>
        <dbReference type="RuleBase" id="RU362069"/>
    </source>
</evidence>
<keyword evidence="9 13" id="KW-1133">Transmembrane helix</keyword>
<evidence type="ECO:0000256" key="1">
    <source>
        <dbReference type="ARBA" id="ARBA00003663"/>
    </source>
</evidence>
<keyword evidence="4 13" id="KW-0813">Transport</keyword>
<comment type="caution">
    <text evidence="15">The sequence shown here is derived from an EMBL/GenBank/DDBJ whole genome shotgun (WGS) entry which is preliminary data.</text>
</comment>
<dbReference type="EMBL" id="BAABFL010000135">
    <property type="protein sequence ID" value="GAA4649573.1"/>
    <property type="molecule type" value="Genomic_DNA"/>
</dbReference>
<protein>
    <recommendedName>
        <fullName evidence="3 13">Flagellar biosynthetic protein FliP</fullName>
    </recommendedName>
</protein>
<keyword evidence="6 13" id="KW-0812">Transmembrane</keyword>
<keyword evidence="15" id="KW-0966">Cell projection</keyword>
<keyword evidence="10 13" id="KW-0472">Membrane</keyword>
<feature type="transmembrane region" description="Helical" evidence="13">
    <location>
        <begin position="189"/>
        <end position="218"/>
    </location>
</feature>
<name>A0ABP8V050_9GAMM</name>
<dbReference type="InterPro" id="IPR005837">
    <property type="entry name" value="FliP"/>
</dbReference>
<keyword evidence="5 13" id="KW-1003">Cell membrane</keyword>
<feature type="transmembrane region" description="Helical" evidence="13">
    <location>
        <begin position="93"/>
        <end position="112"/>
    </location>
</feature>
<comment type="function">
    <text evidence="1 13">Plays a role in the flagellum-specific transport system.</text>
</comment>
<evidence type="ECO:0000313" key="16">
    <source>
        <dbReference type="Proteomes" id="UP001500604"/>
    </source>
</evidence>
<reference evidence="16" key="1">
    <citation type="journal article" date="2019" name="Int. J. Syst. Evol. Microbiol.">
        <title>The Global Catalogue of Microorganisms (GCM) 10K type strain sequencing project: providing services to taxonomists for standard genome sequencing and annotation.</title>
        <authorList>
            <consortium name="The Broad Institute Genomics Platform"/>
            <consortium name="The Broad Institute Genome Sequencing Center for Infectious Disease"/>
            <person name="Wu L."/>
            <person name="Ma J."/>
        </authorList>
    </citation>
    <scope>NUCLEOTIDE SEQUENCE [LARGE SCALE GENOMIC DNA]</scope>
    <source>
        <strain evidence="16">JCM 17805</strain>
    </source>
</reference>
<evidence type="ECO:0000256" key="4">
    <source>
        <dbReference type="ARBA" id="ARBA00022448"/>
    </source>
</evidence>
<evidence type="ECO:0000256" key="9">
    <source>
        <dbReference type="ARBA" id="ARBA00022989"/>
    </source>
</evidence>
<comment type="subcellular location">
    <subcellularLocation>
        <location evidence="13">Cell membrane</location>
        <topology evidence="13">Multi-pass membrane protein</topology>
    </subcellularLocation>
    <subcellularLocation>
        <location evidence="13">Bacterial flagellum basal body</location>
    </subcellularLocation>
</comment>
<keyword evidence="15" id="KW-0282">Flagellum</keyword>
<evidence type="ECO:0000256" key="7">
    <source>
        <dbReference type="ARBA" id="ARBA00022795"/>
    </source>
</evidence>
<feature type="transmembrane region" description="Helical" evidence="13">
    <location>
        <begin position="50"/>
        <end position="81"/>
    </location>
</feature>
<dbReference type="PANTHER" id="PTHR30587:SF0">
    <property type="entry name" value="FLAGELLAR BIOSYNTHETIC PROTEIN FLIP"/>
    <property type="match status" value="1"/>
</dbReference>
<dbReference type="PANTHER" id="PTHR30587">
    <property type="entry name" value="FLAGELLAR BIOSYNTHETIC PROTEIN FLIP"/>
    <property type="match status" value="1"/>
</dbReference>
<evidence type="ECO:0000256" key="6">
    <source>
        <dbReference type="ARBA" id="ARBA00022692"/>
    </source>
</evidence>
<feature type="chain" id="PRO_5046296965" description="Flagellar biosynthetic protein FliP" evidence="14">
    <location>
        <begin position="27"/>
        <end position="251"/>
    </location>
</feature>
<evidence type="ECO:0000256" key="11">
    <source>
        <dbReference type="ARBA" id="ARBA00023143"/>
    </source>
</evidence>
<dbReference type="Proteomes" id="UP001500604">
    <property type="component" value="Unassembled WGS sequence"/>
</dbReference>
<proteinExistence type="inferred from homology"/>
<dbReference type="PROSITE" id="PS01061">
    <property type="entry name" value="FLIP_2"/>
    <property type="match status" value="1"/>
</dbReference>
<evidence type="ECO:0000256" key="10">
    <source>
        <dbReference type="ARBA" id="ARBA00023136"/>
    </source>
</evidence>
<dbReference type="InterPro" id="IPR005838">
    <property type="entry name" value="T3SS_IM_P"/>
</dbReference>